<reference evidence="2 3" key="1">
    <citation type="submission" date="2016-10" db="EMBL/GenBank/DDBJ databases">
        <authorList>
            <person name="de Groot N.N."/>
        </authorList>
    </citation>
    <scope>NUCLEOTIDE SEQUENCE [LARGE SCALE GENOMIC DNA]</scope>
    <source>
        <strain evidence="2 3">DSM 44993</strain>
    </source>
</reference>
<evidence type="ECO:0000313" key="2">
    <source>
        <dbReference type="EMBL" id="SEP53509.1"/>
    </source>
</evidence>
<feature type="transmembrane region" description="Helical" evidence="1">
    <location>
        <begin position="36"/>
        <end position="67"/>
    </location>
</feature>
<keyword evidence="1" id="KW-0812">Transmembrane</keyword>
<keyword evidence="3" id="KW-1185">Reference proteome</keyword>
<dbReference type="RefSeq" id="WP_091628225.1">
    <property type="nucleotide sequence ID" value="NZ_FOEF01000027.1"/>
</dbReference>
<dbReference type="Proteomes" id="UP000198582">
    <property type="component" value="Unassembled WGS sequence"/>
</dbReference>
<name>A0A1H8YMX0_9PSEU</name>
<dbReference type="EMBL" id="FOEF01000027">
    <property type="protein sequence ID" value="SEP53509.1"/>
    <property type="molecule type" value="Genomic_DNA"/>
</dbReference>
<organism evidence="2 3">
    <name type="scientific">Amycolatopsis saalfeldensis</name>
    <dbReference type="NCBI Taxonomy" id="394193"/>
    <lineage>
        <taxon>Bacteria</taxon>
        <taxon>Bacillati</taxon>
        <taxon>Actinomycetota</taxon>
        <taxon>Actinomycetes</taxon>
        <taxon>Pseudonocardiales</taxon>
        <taxon>Pseudonocardiaceae</taxon>
        <taxon>Amycolatopsis</taxon>
    </lineage>
</organism>
<protein>
    <recommendedName>
        <fullName evidence="4">Small multi-drug export protein</fullName>
    </recommendedName>
</protein>
<dbReference type="AlphaFoldDB" id="A0A1H8YMX0"/>
<evidence type="ECO:0000313" key="3">
    <source>
        <dbReference type="Proteomes" id="UP000198582"/>
    </source>
</evidence>
<keyword evidence="1" id="KW-1133">Transmembrane helix</keyword>
<feature type="transmembrane region" description="Helical" evidence="1">
    <location>
        <begin position="127"/>
        <end position="152"/>
    </location>
</feature>
<dbReference type="STRING" id="394193.SAMN04489732_127105"/>
<sequence length="153" mass="16054">MIENLQHFVGSWPGALQWIGIALIATIPFVESYIGSVIGIVIGVHPVVAAICAVLGNVAVMLAIAFITDSVRRRATRGKERTTTPGKARVKKLFDRFGVPGVALLGHPTQISTAALIALGAPRTKVIIWELISIVLWGTIVAVVAGLGISALA</sequence>
<gene>
    <name evidence="2" type="ORF">SAMN04489732_127105</name>
</gene>
<evidence type="ECO:0000256" key="1">
    <source>
        <dbReference type="SAM" id="Phobius"/>
    </source>
</evidence>
<dbReference type="OrthoDB" id="4570818at2"/>
<keyword evidence="1" id="KW-0472">Membrane</keyword>
<accession>A0A1H8YMX0</accession>
<proteinExistence type="predicted"/>
<evidence type="ECO:0008006" key="4">
    <source>
        <dbReference type="Google" id="ProtNLM"/>
    </source>
</evidence>